<dbReference type="GO" id="GO:0003723">
    <property type="term" value="F:RNA binding"/>
    <property type="evidence" value="ECO:0007669"/>
    <property type="project" value="InterPro"/>
</dbReference>
<evidence type="ECO:0000313" key="1">
    <source>
        <dbReference type="EMBL" id="MCP2730367.1"/>
    </source>
</evidence>
<comment type="caution">
    <text evidence="1">The sequence shown here is derived from an EMBL/GenBank/DDBJ whole genome shotgun (WGS) entry which is preliminary data.</text>
</comment>
<dbReference type="Proteomes" id="UP001204953">
    <property type="component" value="Unassembled WGS sequence"/>
</dbReference>
<accession>A0AAE3KTB8</accession>
<keyword evidence="2" id="KW-1185">Reference proteome</keyword>
<dbReference type="AlphaFoldDB" id="A0AAE3KTB8"/>
<evidence type="ECO:0000313" key="2">
    <source>
        <dbReference type="Proteomes" id="UP001204953"/>
    </source>
</evidence>
<name>A0AAE3KTB8_9CYAN</name>
<reference evidence="1" key="1">
    <citation type="submission" date="2022-06" db="EMBL/GenBank/DDBJ databases">
        <title>New cyanobacteria of genus Symplocastrum in benthos of Lake Baikal.</title>
        <authorList>
            <person name="Sorokovikova E."/>
            <person name="Tikhonova I."/>
            <person name="Krasnopeev A."/>
            <person name="Evseev P."/>
            <person name="Gladkikh A."/>
            <person name="Belykh O."/>
        </authorList>
    </citation>
    <scope>NUCLEOTIDE SEQUENCE</scope>
    <source>
        <strain evidence="1">BBK-W-15</strain>
    </source>
</reference>
<dbReference type="EMBL" id="JAMZMM010000193">
    <property type="protein sequence ID" value="MCP2730367.1"/>
    <property type="molecule type" value="Genomic_DNA"/>
</dbReference>
<proteinExistence type="predicted"/>
<protein>
    <submittedName>
        <fullName evidence="1">Type II toxin-antitoxin system HigB family toxin</fullName>
    </submittedName>
</protein>
<gene>
    <name evidence="1" type="ORF">NJ959_18200</name>
</gene>
<dbReference type="GO" id="GO:0004519">
    <property type="term" value="F:endonuclease activity"/>
    <property type="evidence" value="ECO:0007669"/>
    <property type="project" value="InterPro"/>
</dbReference>
<dbReference type="InterPro" id="IPR018669">
    <property type="entry name" value="Toxin_HigB"/>
</dbReference>
<sequence length="95" mass="11500">MRIIKRQPLLDFSAKYPQAEIPLDTWYRVAKKATWKNLAEIRETYPSADLVGEHVVFNIKGNDYRLIVWINFRYQIIYVRDILTHVDYDKGKWKR</sequence>
<dbReference type="GO" id="GO:0110001">
    <property type="term" value="C:toxin-antitoxin complex"/>
    <property type="evidence" value="ECO:0007669"/>
    <property type="project" value="InterPro"/>
</dbReference>
<organism evidence="1 2">
    <name type="scientific">Limnofasciculus baicalensis BBK-W-15</name>
    <dbReference type="NCBI Taxonomy" id="2699891"/>
    <lineage>
        <taxon>Bacteria</taxon>
        <taxon>Bacillati</taxon>
        <taxon>Cyanobacteriota</taxon>
        <taxon>Cyanophyceae</taxon>
        <taxon>Coleofasciculales</taxon>
        <taxon>Coleofasciculaceae</taxon>
        <taxon>Limnofasciculus</taxon>
        <taxon>Limnofasciculus baicalensis</taxon>
    </lineage>
</organism>
<dbReference type="Pfam" id="PF09907">
    <property type="entry name" value="HigB_toxin"/>
    <property type="match status" value="1"/>
</dbReference>
<dbReference type="RefSeq" id="WP_254013126.1">
    <property type="nucleotide sequence ID" value="NZ_JAMZMM010000193.1"/>
</dbReference>